<dbReference type="Proteomes" id="UP000271974">
    <property type="component" value="Unassembled WGS sequence"/>
</dbReference>
<dbReference type="EMBL" id="RQTK01001409">
    <property type="protein sequence ID" value="RUS70441.1"/>
    <property type="molecule type" value="Genomic_DNA"/>
</dbReference>
<evidence type="ECO:0000313" key="3">
    <source>
        <dbReference type="Proteomes" id="UP000271974"/>
    </source>
</evidence>
<proteinExistence type="predicted"/>
<evidence type="ECO:0000256" key="1">
    <source>
        <dbReference type="SAM" id="MobiDB-lite"/>
    </source>
</evidence>
<gene>
    <name evidence="2" type="ORF">EGW08_021804</name>
</gene>
<dbReference type="OrthoDB" id="6156669at2759"/>
<feature type="compositionally biased region" description="Basic and acidic residues" evidence="1">
    <location>
        <begin position="81"/>
        <end position="93"/>
    </location>
</feature>
<dbReference type="AlphaFoldDB" id="A0A3S1AYF3"/>
<accession>A0A3S1AYF3</accession>
<reference evidence="2 3" key="1">
    <citation type="submission" date="2019-01" db="EMBL/GenBank/DDBJ databases">
        <title>A draft genome assembly of the solar-powered sea slug Elysia chlorotica.</title>
        <authorList>
            <person name="Cai H."/>
            <person name="Li Q."/>
            <person name="Fang X."/>
            <person name="Li J."/>
            <person name="Curtis N.E."/>
            <person name="Altenburger A."/>
            <person name="Shibata T."/>
            <person name="Feng M."/>
            <person name="Maeda T."/>
            <person name="Schwartz J.A."/>
            <person name="Shigenobu S."/>
            <person name="Lundholm N."/>
            <person name="Nishiyama T."/>
            <person name="Yang H."/>
            <person name="Hasebe M."/>
            <person name="Li S."/>
            <person name="Pierce S.K."/>
            <person name="Wang J."/>
        </authorList>
    </citation>
    <scope>NUCLEOTIDE SEQUENCE [LARGE SCALE GENOMIC DNA]</scope>
    <source>
        <strain evidence="2">EC2010</strain>
        <tissue evidence="2">Whole organism of an adult</tissue>
    </source>
</reference>
<protein>
    <submittedName>
        <fullName evidence="2">Uncharacterized protein</fullName>
    </submittedName>
</protein>
<feature type="region of interest" description="Disordered" evidence="1">
    <location>
        <begin position="30"/>
        <end position="96"/>
    </location>
</feature>
<feature type="compositionally biased region" description="Polar residues" evidence="1">
    <location>
        <begin position="174"/>
        <end position="191"/>
    </location>
</feature>
<sequence length="250" mass="26756">MASSAAPHDPMYNFDTHFPDRLSRLHLHGDLHAPSGSFRRKKGRAVRNGARYKTQPVTFDEIKEVDEEPAAGGGGGGASEEGAKRGSSGERHIPGAGGISAVHLMGQLQAFSRSMDGLLPRTPIGGDAHFPVIHFSHSRSGSRKFKRHPDCIPERAEAEQQQVVVVVVVTASSSQKQYPAKTAQTSATTDTNRLKDRPPLVAPLAVPESLSAPLEDSAHSPSPSPNMAPRRQKITAKARKRQKAATDGDA</sequence>
<evidence type="ECO:0000313" key="2">
    <source>
        <dbReference type="EMBL" id="RUS70441.1"/>
    </source>
</evidence>
<organism evidence="2 3">
    <name type="scientific">Elysia chlorotica</name>
    <name type="common">Eastern emerald elysia</name>
    <name type="synonym">Sea slug</name>
    <dbReference type="NCBI Taxonomy" id="188477"/>
    <lineage>
        <taxon>Eukaryota</taxon>
        <taxon>Metazoa</taxon>
        <taxon>Spiralia</taxon>
        <taxon>Lophotrochozoa</taxon>
        <taxon>Mollusca</taxon>
        <taxon>Gastropoda</taxon>
        <taxon>Heterobranchia</taxon>
        <taxon>Euthyneura</taxon>
        <taxon>Panpulmonata</taxon>
        <taxon>Sacoglossa</taxon>
        <taxon>Placobranchoidea</taxon>
        <taxon>Plakobranchidae</taxon>
        <taxon>Elysia</taxon>
    </lineage>
</organism>
<keyword evidence="3" id="KW-1185">Reference proteome</keyword>
<comment type="caution">
    <text evidence="2">The sequence shown here is derived from an EMBL/GenBank/DDBJ whole genome shotgun (WGS) entry which is preliminary data.</text>
</comment>
<feature type="compositionally biased region" description="Basic residues" evidence="1">
    <location>
        <begin position="230"/>
        <end position="243"/>
    </location>
</feature>
<name>A0A3S1AYF3_ELYCH</name>
<feature type="region of interest" description="Disordered" evidence="1">
    <location>
        <begin position="174"/>
        <end position="250"/>
    </location>
</feature>